<dbReference type="InterPro" id="IPR028823">
    <property type="entry name" value="NALCN"/>
</dbReference>
<dbReference type="GO" id="GO:0016020">
    <property type="term" value="C:membrane"/>
    <property type="evidence" value="ECO:0007669"/>
    <property type="project" value="UniProtKB-SubCell"/>
</dbReference>
<evidence type="ECO:0000256" key="1">
    <source>
        <dbReference type="ARBA" id="ARBA00004141"/>
    </source>
</evidence>
<accession>A0ABD2IC37</accession>
<dbReference type="SUPFAM" id="SSF81324">
    <property type="entry name" value="Voltage-gated potassium channels"/>
    <property type="match status" value="1"/>
</dbReference>
<gene>
    <name evidence="8" type="ORF">niasHT_039719</name>
</gene>
<keyword evidence="4 6" id="KW-0472">Membrane</keyword>
<dbReference type="EMBL" id="JBICBT010001219">
    <property type="protein sequence ID" value="KAL3077869.1"/>
    <property type="molecule type" value="Genomic_DNA"/>
</dbReference>
<feature type="domain" description="Ion transport" evidence="7">
    <location>
        <begin position="5"/>
        <end position="78"/>
    </location>
</feature>
<dbReference type="Gene3D" id="1.10.287.70">
    <property type="match status" value="1"/>
</dbReference>
<evidence type="ECO:0000256" key="5">
    <source>
        <dbReference type="SAM" id="MobiDB-lite"/>
    </source>
</evidence>
<evidence type="ECO:0000256" key="2">
    <source>
        <dbReference type="ARBA" id="ARBA00022692"/>
    </source>
</evidence>
<dbReference type="PANTHER" id="PTHR46141:SF1">
    <property type="entry name" value="SODIUM LEAK CHANNEL NALCN"/>
    <property type="match status" value="1"/>
</dbReference>
<feature type="transmembrane region" description="Helical" evidence="6">
    <location>
        <begin position="46"/>
        <end position="70"/>
    </location>
</feature>
<evidence type="ECO:0000256" key="4">
    <source>
        <dbReference type="ARBA" id="ARBA00023136"/>
    </source>
</evidence>
<evidence type="ECO:0000259" key="7">
    <source>
        <dbReference type="Pfam" id="PF00520"/>
    </source>
</evidence>
<dbReference type="Pfam" id="PF00520">
    <property type="entry name" value="Ion_trans"/>
    <property type="match status" value="1"/>
</dbReference>
<sequence>MCPIWTSFHTFPQAFMSMFQIITQEGWTDVVVEILRSTNEHWVPFVAIYFVGYHLFVTLIVLSLFVAVILDNLEMDEELKKFLASSLCPKVRDSFTRQFFDTIPSNRCFLSAEESTARGDKSSGGKRKASPGIDDEGGTKKGFTILGKWKSPLLLMNTPQVRARQAGQNTSKHTLGHLVDESNKQRSLLADPSQQQAGGVSGWIRAAISGAARKRREQQHTFRQMQTQQQHQGIGEHIKENGNLHPADTAPKDAAQQMKSPADVH</sequence>
<proteinExistence type="predicted"/>
<keyword evidence="3 6" id="KW-1133">Transmembrane helix</keyword>
<keyword evidence="2 6" id="KW-0812">Transmembrane</keyword>
<organism evidence="8 9">
    <name type="scientific">Heterodera trifolii</name>
    <dbReference type="NCBI Taxonomy" id="157864"/>
    <lineage>
        <taxon>Eukaryota</taxon>
        <taxon>Metazoa</taxon>
        <taxon>Ecdysozoa</taxon>
        <taxon>Nematoda</taxon>
        <taxon>Chromadorea</taxon>
        <taxon>Rhabditida</taxon>
        <taxon>Tylenchina</taxon>
        <taxon>Tylenchomorpha</taxon>
        <taxon>Tylenchoidea</taxon>
        <taxon>Heteroderidae</taxon>
        <taxon>Heteroderinae</taxon>
        <taxon>Heterodera</taxon>
    </lineage>
</organism>
<reference evidence="8 9" key="1">
    <citation type="submission" date="2024-10" db="EMBL/GenBank/DDBJ databases">
        <authorList>
            <person name="Kim D."/>
        </authorList>
    </citation>
    <scope>NUCLEOTIDE SEQUENCE [LARGE SCALE GENOMIC DNA]</scope>
    <source>
        <strain evidence="8">BH-2024</strain>
    </source>
</reference>
<evidence type="ECO:0000313" key="8">
    <source>
        <dbReference type="EMBL" id="KAL3077869.1"/>
    </source>
</evidence>
<dbReference type="InterPro" id="IPR005821">
    <property type="entry name" value="Ion_trans_dom"/>
</dbReference>
<keyword evidence="9" id="KW-1185">Reference proteome</keyword>
<feature type="region of interest" description="Disordered" evidence="5">
    <location>
        <begin position="117"/>
        <end position="138"/>
    </location>
</feature>
<dbReference type="Proteomes" id="UP001620626">
    <property type="component" value="Unassembled WGS sequence"/>
</dbReference>
<evidence type="ECO:0000313" key="9">
    <source>
        <dbReference type="Proteomes" id="UP001620626"/>
    </source>
</evidence>
<name>A0ABD2IC37_9BILA</name>
<protein>
    <recommendedName>
        <fullName evidence="7">Ion transport domain-containing protein</fullName>
    </recommendedName>
</protein>
<feature type="region of interest" description="Disordered" evidence="5">
    <location>
        <begin position="228"/>
        <end position="265"/>
    </location>
</feature>
<dbReference type="PANTHER" id="PTHR46141">
    <property type="entry name" value="SODIUM LEAK CHANNEL NON-SELECTIVE PROTEIN"/>
    <property type="match status" value="1"/>
</dbReference>
<evidence type="ECO:0000256" key="6">
    <source>
        <dbReference type="SAM" id="Phobius"/>
    </source>
</evidence>
<evidence type="ECO:0000256" key="3">
    <source>
        <dbReference type="ARBA" id="ARBA00022989"/>
    </source>
</evidence>
<comment type="caution">
    <text evidence="8">The sequence shown here is derived from an EMBL/GenBank/DDBJ whole genome shotgun (WGS) entry which is preliminary data.</text>
</comment>
<dbReference type="AlphaFoldDB" id="A0ABD2IC37"/>
<comment type="subcellular location">
    <subcellularLocation>
        <location evidence="1">Membrane</location>
        <topology evidence="1">Multi-pass membrane protein</topology>
    </subcellularLocation>
</comment>